<feature type="region of interest" description="Disordered" evidence="1">
    <location>
        <begin position="1266"/>
        <end position="1305"/>
    </location>
</feature>
<feature type="compositionally biased region" description="Low complexity" evidence="1">
    <location>
        <begin position="849"/>
        <end position="858"/>
    </location>
</feature>
<feature type="compositionally biased region" description="Basic and acidic residues" evidence="1">
    <location>
        <begin position="808"/>
        <end position="841"/>
    </location>
</feature>
<feature type="compositionally biased region" description="Basic and acidic residues" evidence="1">
    <location>
        <begin position="949"/>
        <end position="958"/>
    </location>
</feature>
<evidence type="ECO:0000256" key="1">
    <source>
        <dbReference type="SAM" id="MobiDB-lite"/>
    </source>
</evidence>
<dbReference type="Proteomes" id="UP001222027">
    <property type="component" value="Unassembled WGS sequence"/>
</dbReference>
<name>A0AAV8RU99_ENSVE</name>
<reference evidence="2 3" key="1">
    <citation type="submission" date="2022-12" db="EMBL/GenBank/DDBJ databases">
        <title>Chromosome-scale assembly of the Ensete ventricosum genome.</title>
        <authorList>
            <person name="Dussert Y."/>
            <person name="Stocks J."/>
            <person name="Wendawek A."/>
            <person name="Woldeyes F."/>
            <person name="Nichols R.A."/>
            <person name="Borrell J.S."/>
        </authorList>
    </citation>
    <scope>NUCLEOTIDE SEQUENCE [LARGE SCALE GENOMIC DNA]</scope>
    <source>
        <strain evidence="3">cv. Maze</strain>
        <tissue evidence="2">Seeds</tissue>
    </source>
</reference>
<accession>A0AAV8RU99</accession>
<feature type="compositionally biased region" description="Polar residues" evidence="1">
    <location>
        <begin position="962"/>
        <end position="975"/>
    </location>
</feature>
<dbReference type="EMBL" id="JAQQAF010000001">
    <property type="protein sequence ID" value="KAJ8510683.1"/>
    <property type="molecule type" value="Genomic_DNA"/>
</dbReference>
<feature type="compositionally biased region" description="Basic and acidic residues" evidence="1">
    <location>
        <begin position="1016"/>
        <end position="1030"/>
    </location>
</feature>
<feature type="region of interest" description="Disordered" evidence="1">
    <location>
        <begin position="1141"/>
        <end position="1160"/>
    </location>
</feature>
<feature type="compositionally biased region" description="Polar residues" evidence="1">
    <location>
        <begin position="1141"/>
        <end position="1155"/>
    </location>
</feature>
<gene>
    <name evidence="2" type="ORF">OPV22_001117</name>
</gene>
<dbReference type="PANTHER" id="PTHR31008">
    <property type="entry name" value="COP1-INTERACTING PROTEIN-RELATED"/>
    <property type="match status" value="1"/>
</dbReference>
<comment type="caution">
    <text evidence="2">The sequence shown here is derived from an EMBL/GenBank/DDBJ whole genome shotgun (WGS) entry which is preliminary data.</text>
</comment>
<keyword evidence="3" id="KW-1185">Reference proteome</keyword>
<feature type="compositionally biased region" description="Basic residues" evidence="1">
    <location>
        <begin position="416"/>
        <end position="428"/>
    </location>
</feature>
<feature type="compositionally biased region" description="Basic and acidic residues" evidence="1">
    <location>
        <begin position="770"/>
        <end position="794"/>
    </location>
</feature>
<evidence type="ECO:0000313" key="3">
    <source>
        <dbReference type="Proteomes" id="UP001222027"/>
    </source>
</evidence>
<feature type="region of interest" description="Disordered" evidence="1">
    <location>
        <begin position="294"/>
        <end position="313"/>
    </location>
</feature>
<sequence length="1305" mass="144808">MRSEARLDSAVFQLTPTRTRCDLVIIANGKTEKIASGLLNPFLAHLKTAQDQIAKGGYSIILEPDPETDAAWFTKGTVERFVRFVSTPEVLERVTTIESEILQIENAIVIQSNDNLGLSSVDGHQMKPAESMEGIKTSVDSDAEKAIVLYKPGSQSNPPDSNGSTTREENSKAQLLRVLETRKTVLRKEQGMAFARATAAGFDMDKMVDLLPFAESFGASRLKEACLRFMELWKKKHESGQWLEVEAAEAMSTQSEFSALNAYGITFAADSMMQKDHGYSQSIAGDMVVETDGKADKQIPSDPKLSSGHQEHLQGQFQHPMYSQWPMHSPPGLPVFQPYPLQGMPYYQNYPVSIPYFHPSYHPTEDPRFNSSHRKGLRRQSMDNKDIESETWERSTHSNDDIDQNTSDLEKEGSRGHKCHKRVGRPGKNKSGVSVIRNINYVTSKKNGAGESESESQSVSEPEADEESDNLHSNMRKSKHEQSTRTSKKEDGRTKPVAYSDAYSNDKVTYGDEADSGNWQAFQHLLLKAEEKSRTVNEDMLAGENEPSKRKHRKGEADPIIPPDRDYGDFHDEKMVGFDSVNGRASRMKQAASDDQLLVSSIERDSIENQFKEIENGGGAYRRMSSDEFMIYGREKHFISKNSSDPLVDRWGKHAVNAIKRSSYNVTDESFMLPYRSGSQDLGSDSINAIDMDSEIPSALQKAQNSYEVKSQLSHEPDDLSLVPERGMESVSMAYDPAMDYDFEVPIGNSVKLEAISTADLSTSIVKASKKSDKEKNSRASNDSMEKRTKDALVKKGASSRLKPQTEAQKRAEKLRSYKADLQKVKKEREEEELMRLEALKRQRQKSIATRSSSSATRMPVTPQQTKARVAAKPLPSPYKGSKFSDSEPVSSPFHKLPIRTSSIRSSDPQKATKSSKLNGSNHGLTRSLSSLPEIKRESKRLTPGAKADSLRLRRLSDPRGSYTQRASSVKSIASAQVPKRNIPDESRKKITAIMQLDKSKSATLPEVRINSPKISSERVKKESVSKDLLPRVTGRKSSQASDSINENLTGDKPPSNSDENPVIEKTVVMLENNAIIAPVVQQLNKTLNTKETSHGEESCTPIVIDQVEDSGGGKLDEQLSSYEAVVPYARNEPRKFSNSTAVEKNYQAPSSRSTPLDDHVTTNLGNVGGQHTSESEMVAICAEDTMTNIFNFENLSLGGQTQETYEKPRGKELKGFRKLLKFGRKSHSSALGEGNIDSDALSVDDQTVGVASSNDVHILKNLIAQDDTQAGGTPTKVSRPFSLLSPFRNKNSEKKPRQHDEPTA</sequence>
<feature type="compositionally biased region" description="Polar residues" evidence="1">
    <location>
        <begin position="1267"/>
        <end position="1277"/>
    </location>
</feature>
<feature type="compositionally biased region" description="Basic and acidic residues" evidence="1">
    <location>
        <begin position="380"/>
        <end position="400"/>
    </location>
</feature>
<feature type="compositionally biased region" description="Basic and acidic residues" evidence="1">
    <location>
        <begin position="480"/>
        <end position="494"/>
    </location>
</feature>
<feature type="region of interest" description="Disordered" evidence="1">
    <location>
        <begin position="149"/>
        <end position="172"/>
    </location>
</feature>
<protein>
    <recommendedName>
        <fullName evidence="4">COP1-interacting protein 7</fullName>
    </recommendedName>
</protein>
<feature type="compositionally biased region" description="Polar residues" evidence="1">
    <location>
        <begin position="1036"/>
        <end position="1060"/>
    </location>
</feature>
<feature type="compositionally biased region" description="Polar residues" evidence="1">
    <location>
        <begin position="153"/>
        <end position="165"/>
    </location>
</feature>
<organism evidence="2 3">
    <name type="scientific">Ensete ventricosum</name>
    <name type="common">Abyssinian banana</name>
    <name type="synonym">Musa ensete</name>
    <dbReference type="NCBI Taxonomy" id="4639"/>
    <lineage>
        <taxon>Eukaryota</taxon>
        <taxon>Viridiplantae</taxon>
        <taxon>Streptophyta</taxon>
        <taxon>Embryophyta</taxon>
        <taxon>Tracheophyta</taxon>
        <taxon>Spermatophyta</taxon>
        <taxon>Magnoliopsida</taxon>
        <taxon>Liliopsida</taxon>
        <taxon>Zingiberales</taxon>
        <taxon>Musaceae</taxon>
        <taxon>Ensete</taxon>
    </lineage>
</organism>
<proteinExistence type="predicted"/>
<evidence type="ECO:0000313" key="2">
    <source>
        <dbReference type="EMBL" id="KAJ8510683.1"/>
    </source>
</evidence>
<dbReference type="PANTHER" id="PTHR31008:SF2">
    <property type="entry name" value="COP1-INTERACTING PROTEIN-LIKE PROTEIN"/>
    <property type="match status" value="1"/>
</dbReference>
<feature type="compositionally biased region" description="Basic and acidic residues" evidence="1">
    <location>
        <begin position="1291"/>
        <end position="1305"/>
    </location>
</feature>
<feature type="region of interest" description="Disordered" evidence="1">
    <location>
        <begin position="538"/>
        <end position="568"/>
    </location>
</feature>
<feature type="region of interest" description="Disordered" evidence="1">
    <location>
        <begin position="1008"/>
        <end position="1061"/>
    </location>
</feature>
<evidence type="ECO:0008006" key="4">
    <source>
        <dbReference type="Google" id="ProtNLM"/>
    </source>
</evidence>
<feature type="compositionally biased region" description="Polar residues" evidence="1">
    <location>
        <begin position="900"/>
        <end position="931"/>
    </location>
</feature>
<feature type="region of interest" description="Disordered" evidence="1">
    <location>
        <begin position="365"/>
        <end position="500"/>
    </location>
</feature>
<feature type="region of interest" description="Disordered" evidence="1">
    <location>
        <begin position="766"/>
        <end position="989"/>
    </location>
</feature>